<evidence type="ECO:0000313" key="4">
    <source>
        <dbReference type="Proteomes" id="UP000235994"/>
    </source>
</evidence>
<comment type="caution">
    <text evidence="3">The sequence shown here is derived from an EMBL/GenBank/DDBJ whole genome shotgun (WGS) entry which is preliminary data.</text>
</comment>
<dbReference type="PANTHER" id="PTHR30388:SF4">
    <property type="entry name" value="MOLYBDENUM COFACTOR INSERTION CHAPERONE PAOD"/>
    <property type="match status" value="1"/>
</dbReference>
<feature type="domain" description="XdhC- CoxI" evidence="1">
    <location>
        <begin position="15"/>
        <end position="67"/>
    </location>
</feature>
<evidence type="ECO:0000259" key="2">
    <source>
        <dbReference type="Pfam" id="PF13478"/>
    </source>
</evidence>
<dbReference type="Proteomes" id="UP000235994">
    <property type="component" value="Unassembled WGS sequence"/>
</dbReference>
<feature type="domain" description="XdhC Rossmann" evidence="2">
    <location>
        <begin position="167"/>
        <end position="309"/>
    </location>
</feature>
<reference evidence="3 4" key="1">
    <citation type="submission" date="2018-01" db="EMBL/GenBank/DDBJ databases">
        <title>The draft genome of an aniline degradation strain ANB-1.</title>
        <authorList>
            <person name="Zhang L."/>
            <person name="Jiang J."/>
        </authorList>
    </citation>
    <scope>NUCLEOTIDE SEQUENCE [LARGE SCALE GENOMIC DNA]</scope>
    <source>
        <strain evidence="3 4">ANB-1</strain>
    </source>
</reference>
<dbReference type="InterPro" id="IPR003777">
    <property type="entry name" value="XdhC_CoxI"/>
</dbReference>
<dbReference type="Pfam" id="PF02625">
    <property type="entry name" value="XdhC_CoxI"/>
    <property type="match status" value="1"/>
</dbReference>
<organism evidence="3 4">
    <name type="scientific">Achromobacter pulmonis</name>
    <dbReference type="NCBI Taxonomy" id="1389932"/>
    <lineage>
        <taxon>Bacteria</taxon>
        <taxon>Pseudomonadati</taxon>
        <taxon>Pseudomonadota</taxon>
        <taxon>Betaproteobacteria</taxon>
        <taxon>Burkholderiales</taxon>
        <taxon>Alcaligenaceae</taxon>
        <taxon>Achromobacter</taxon>
    </lineage>
</organism>
<keyword evidence="4" id="KW-1185">Reference proteome</keyword>
<dbReference type="PANTHER" id="PTHR30388">
    <property type="entry name" value="ALDEHYDE OXIDOREDUCTASE MOLYBDENUM COFACTOR ASSEMBLY PROTEIN"/>
    <property type="match status" value="1"/>
</dbReference>
<name>A0A2N8K9U6_9BURK</name>
<accession>A0A2N8K9U6</accession>
<gene>
    <name evidence="3" type="ORF">C1I89_30105</name>
</gene>
<dbReference type="Gene3D" id="3.40.50.720">
    <property type="entry name" value="NAD(P)-binding Rossmann-like Domain"/>
    <property type="match status" value="1"/>
</dbReference>
<dbReference type="EMBL" id="POQS01000010">
    <property type="protein sequence ID" value="PND30220.1"/>
    <property type="molecule type" value="Genomic_DNA"/>
</dbReference>
<dbReference type="Pfam" id="PF13478">
    <property type="entry name" value="XdhC_C"/>
    <property type="match status" value="1"/>
</dbReference>
<evidence type="ECO:0000313" key="3">
    <source>
        <dbReference type="EMBL" id="PND30220.1"/>
    </source>
</evidence>
<sequence>MDDIELHVLRHLCQWRQAGQRAMLLTVVRTWGSSPRPVGAMMALREDGRSAGSVSGGCVEDDLILRHARRPAGMPAQPPQLIRYGVSADEAHRFGLPCGGTLELLAEFNPALEPLAELLQRLQAGELVRRTVRRQDGAMRLDRAHAPGTLRFDDDTLEYTLGPAYRMLLIGAGALAEYLATMARFNGFSVTVCDPRAEHRDGWRMPGVRMVTDMPDDAVAAFAPDLRSCIVALTHDPKLDDMALLEAVDSPAFYVGAIGSRRNSAARRARMKTYFGHTDASLARLRGPVGIHIGSKTPAEIAVSIMAEILAVKNGVDLPAALSIAASKPR</sequence>
<protein>
    <submittedName>
        <fullName evidence="3">Cytochrome oxidase I</fullName>
    </submittedName>
</protein>
<dbReference type="InterPro" id="IPR027051">
    <property type="entry name" value="XdhC_Rossmann_dom"/>
</dbReference>
<dbReference type="AlphaFoldDB" id="A0A2N8K9U6"/>
<dbReference type="RefSeq" id="WP_102775930.1">
    <property type="nucleotide sequence ID" value="NZ_POQS01000010.1"/>
</dbReference>
<dbReference type="InterPro" id="IPR052698">
    <property type="entry name" value="MoCofactor_Util/Proc"/>
</dbReference>
<evidence type="ECO:0000259" key="1">
    <source>
        <dbReference type="Pfam" id="PF02625"/>
    </source>
</evidence>
<proteinExistence type="predicted"/>